<sequence length="25" mass="2931">MTVTWIRRLLILLIFCCSWTSSSTV</sequence>
<accession>A0A7R9EM96</accession>
<dbReference type="AlphaFoldDB" id="A0A7R9EM96"/>
<reference evidence="1" key="1">
    <citation type="submission" date="2020-11" db="EMBL/GenBank/DDBJ databases">
        <authorList>
            <person name="Tran Van P."/>
        </authorList>
    </citation>
    <scope>NUCLEOTIDE SEQUENCE</scope>
</reference>
<dbReference type="EMBL" id="OB813163">
    <property type="protein sequence ID" value="CAD7436167.1"/>
    <property type="molecule type" value="Genomic_DNA"/>
</dbReference>
<name>A0A7R9EM96_9NEOP</name>
<organism evidence="1">
    <name type="scientific">Timema monikensis</name>
    <dbReference type="NCBI Taxonomy" id="170555"/>
    <lineage>
        <taxon>Eukaryota</taxon>
        <taxon>Metazoa</taxon>
        <taxon>Ecdysozoa</taxon>
        <taxon>Arthropoda</taxon>
        <taxon>Hexapoda</taxon>
        <taxon>Insecta</taxon>
        <taxon>Pterygota</taxon>
        <taxon>Neoptera</taxon>
        <taxon>Polyneoptera</taxon>
        <taxon>Phasmatodea</taxon>
        <taxon>Timematodea</taxon>
        <taxon>Timematoidea</taxon>
        <taxon>Timematidae</taxon>
        <taxon>Timema</taxon>
    </lineage>
</organism>
<protein>
    <submittedName>
        <fullName evidence="1">Uncharacterized protein</fullName>
    </submittedName>
</protein>
<gene>
    <name evidence="1" type="ORF">TMSB3V08_LOCUS12813</name>
</gene>
<proteinExistence type="predicted"/>
<evidence type="ECO:0000313" key="1">
    <source>
        <dbReference type="EMBL" id="CAD7436167.1"/>
    </source>
</evidence>